<name>A0A2N9I890_FAGSY</name>
<organism evidence="2">
    <name type="scientific">Fagus sylvatica</name>
    <name type="common">Beechnut</name>
    <dbReference type="NCBI Taxonomy" id="28930"/>
    <lineage>
        <taxon>Eukaryota</taxon>
        <taxon>Viridiplantae</taxon>
        <taxon>Streptophyta</taxon>
        <taxon>Embryophyta</taxon>
        <taxon>Tracheophyta</taxon>
        <taxon>Spermatophyta</taxon>
        <taxon>Magnoliopsida</taxon>
        <taxon>eudicotyledons</taxon>
        <taxon>Gunneridae</taxon>
        <taxon>Pentapetalae</taxon>
        <taxon>rosids</taxon>
        <taxon>fabids</taxon>
        <taxon>Fagales</taxon>
        <taxon>Fagaceae</taxon>
        <taxon>Fagus</taxon>
    </lineage>
</organism>
<dbReference type="AlphaFoldDB" id="A0A2N9I890"/>
<protein>
    <recommendedName>
        <fullName evidence="3">F-box domain-containing protein</fullName>
    </recommendedName>
</protein>
<gene>
    <name evidence="2" type="ORF">FSB_LOCUS48216</name>
</gene>
<evidence type="ECO:0008006" key="3">
    <source>
        <dbReference type="Google" id="ProtNLM"/>
    </source>
</evidence>
<dbReference type="EMBL" id="OIVN01005000">
    <property type="protein sequence ID" value="SPD20334.1"/>
    <property type="molecule type" value="Genomic_DNA"/>
</dbReference>
<evidence type="ECO:0000313" key="2">
    <source>
        <dbReference type="EMBL" id="SPD20334.1"/>
    </source>
</evidence>
<feature type="region of interest" description="Disordered" evidence="1">
    <location>
        <begin position="295"/>
        <end position="332"/>
    </location>
</feature>
<accession>A0A2N9I890</accession>
<sequence>MMSKPKELLSERPPDDVVFDILTRLPAKSLVRFSYYYNNVLYLWNPSIGKFKKLVTTSTGGVHGFAYDSQNNDFKILRMGAEVAELPHWLSYTAYLMESLVLLDQHNEAEMEPDIPLCPREATNTSSDAHLLRAKYPSLPSWEVKVMNDFGEGETMIVPRLNHDRYEHAWMGGPFEADFVEECYSLIKSMKNWIWSSSQSSFARQNKLSHEIDLLHNRVESQANTIRTLERCLWSFGPREAGGSRDPWIQSSSQSSVAYQNNPSHEIDLLRNKIESQASTIRTLERCLWSLGPREAGGSSDLVPDAADGVNPSPGDEGNPMNLKMKSKEGSA</sequence>
<evidence type="ECO:0000256" key="1">
    <source>
        <dbReference type="SAM" id="MobiDB-lite"/>
    </source>
</evidence>
<reference evidence="2" key="1">
    <citation type="submission" date="2018-02" db="EMBL/GenBank/DDBJ databases">
        <authorList>
            <person name="Cohen D.B."/>
            <person name="Kent A.D."/>
        </authorList>
    </citation>
    <scope>NUCLEOTIDE SEQUENCE</scope>
</reference>
<proteinExistence type="predicted"/>